<dbReference type="Pfam" id="PF14102">
    <property type="entry name" value="Caps_synth_CapC"/>
    <property type="match status" value="2"/>
</dbReference>
<reference evidence="3" key="1">
    <citation type="submission" date="2018-09" db="EMBL/GenBank/DDBJ databases">
        <authorList>
            <person name="Livingstone P.G."/>
            <person name="Whitworth D.E."/>
        </authorList>
    </citation>
    <scope>NUCLEOTIDE SEQUENCE [LARGE SCALE GENOMIC DNA]</scope>
    <source>
        <strain evidence="3">CA054A</strain>
    </source>
</reference>
<feature type="transmembrane region" description="Helical" evidence="1">
    <location>
        <begin position="225"/>
        <end position="243"/>
    </location>
</feature>
<keyword evidence="1" id="KW-0472">Membrane</keyword>
<feature type="transmembrane region" description="Helical" evidence="1">
    <location>
        <begin position="136"/>
        <end position="153"/>
    </location>
</feature>
<dbReference type="GO" id="GO:0016020">
    <property type="term" value="C:membrane"/>
    <property type="evidence" value="ECO:0007669"/>
    <property type="project" value="InterPro"/>
</dbReference>
<dbReference type="GO" id="GO:0045227">
    <property type="term" value="P:capsule polysaccharide biosynthetic process"/>
    <property type="evidence" value="ECO:0007669"/>
    <property type="project" value="InterPro"/>
</dbReference>
<dbReference type="InterPro" id="IPR008338">
    <property type="entry name" value="Capsule_biosynth_CapC"/>
</dbReference>
<dbReference type="EMBL" id="RAVZ01000092">
    <property type="protein sequence ID" value="RKG87739.1"/>
    <property type="molecule type" value="Genomic_DNA"/>
</dbReference>
<keyword evidence="1" id="KW-1133">Transmembrane helix</keyword>
<accession>A0A3A8IW02</accession>
<comment type="caution">
    <text evidence="2">The sequence shown here is derived from an EMBL/GenBank/DDBJ whole genome shotgun (WGS) entry which is preliminary data.</text>
</comment>
<feature type="transmembrane region" description="Helical" evidence="1">
    <location>
        <begin position="69"/>
        <end position="85"/>
    </location>
</feature>
<evidence type="ECO:0000313" key="3">
    <source>
        <dbReference type="Proteomes" id="UP000268094"/>
    </source>
</evidence>
<evidence type="ECO:0000256" key="1">
    <source>
        <dbReference type="SAM" id="Phobius"/>
    </source>
</evidence>
<dbReference type="Proteomes" id="UP000268094">
    <property type="component" value="Unassembled WGS sequence"/>
</dbReference>
<keyword evidence="1" id="KW-0812">Transmembrane</keyword>
<feature type="transmembrane region" description="Helical" evidence="1">
    <location>
        <begin position="312"/>
        <end position="329"/>
    </location>
</feature>
<feature type="transmembrane region" description="Helical" evidence="1">
    <location>
        <begin position="249"/>
        <end position="271"/>
    </location>
</feature>
<feature type="transmembrane region" description="Helical" evidence="1">
    <location>
        <begin position="336"/>
        <end position="361"/>
    </location>
</feature>
<dbReference type="RefSeq" id="WP_120541408.1">
    <property type="nucleotide sequence ID" value="NZ_RAVZ01000092.1"/>
</dbReference>
<feature type="transmembrane region" description="Helical" evidence="1">
    <location>
        <begin position="201"/>
        <end position="218"/>
    </location>
</feature>
<protein>
    <recommendedName>
        <fullName evidence="4">Capsule biosynthesis CapC</fullName>
    </recommendedName>
</protein>
<feature type="transmembrane region" description="Helical" evidence="1">
    <location>
        <begin position="12"/>
        <end position="32"/>
    </location>
</feature>
<gene>
    <name evidence="2" type="ORF">D7V88_15465</name>
</gene>
<evidence type="ECO:0008006" key="4">
    <source>
        <dbReference type="Google" id="ProtNLM"/>
    </source>
</evidence>
<dbReference type="AlphaFoldDB" id="A0A3A8IW02"/>
<feature type="transmembrane region" description="Helical" evidence="1">
    <location>
        <begin position="97"/>
        <end position="116"/>
    </location>
</feature>
<organism evidence="2 3">
    <name type="scientific">Corallococcus terminator</name>
    <dbReference type="NCBI Taxonomy" id="2316733"/>
    <lineage>
        <taxon>Bacteria</taxon>
        <taxon>Pseudomonadati</taxon>
        <taxon>Myxococcota</taxon>
        <taxon>Myxococcia</taxon>
        <taxon>Myxococcales</taxon>
        <taxon>Cystobacterineae</taxon>
        <taxon>Myxococcaceae</taxon>
        <taxon>Corallococcus</taxon>
    </lineage>
</organism>
<evidence type="ECO:0000313" key="2">
    <source>
        <dbReference type="EMBL" id="RKG87739.1"/>
    </source>
</evidence>
<keyword evidence="3" id="KW-1185">Reference proteome</keyword>
<name>A0A3A8IW02_9BACT</name>
<feature type="transmembrane region" description="Helical" evidence="1">
    <location>
        <begin position="160"/>
        <end position="181"/>
    </location>
</feature>
<feature type="transmembrane region" description="Helical" evidence="1">
    <location>
        <begin position="39"/>
        <end position="57"/>
    </location>
</feature>
<feature type="transmembrane region" description="Helical" evidence="1">
    <location>
        <begin position="283"/>
        <end position="300"/>
    </location>
</feature>
<dbReference type="OrthoDB" id="7877092at2"/>
<sequence>MALFSTLTLFPAYSLDTSILVAVLVGVLILALLTETLGWVFVGLVVPGYLASVFVIHPEAGATVVAESLLTYGLALALSSGLSRTGAWSEFFGRDRFFSIVLASVMVRAVSETWLLPVFGRWMDDRWGTSFIVDRSLHSIGLVLVPLTANALWKLKVRRGLWQVGVPVALTYALLRFVLLPATNLSFSSLELMYEDVAQDFLSSPKAYIILLTTAFLAARFNLKYGWDFNGILVPALLALTWLEPLKLVATLAEVLLLVVAAKAVLSVPGLRTLNLEGPRKTVLVFCLGFGVKWIIGWAMGGRIPGLKVTDLFGFGYLVPTLLAVKILQKQVVARVLLATLHTSLAGFLIGSLAGFGLSLIEPRPATALTAQAPREQAPGLGLDQTPLGLMAMGRATARESDAGGVSLRLKHGDLRAYSALWNHVDTWLETGRMEGMTALRTQAVSLGLELRALPEVEGVPARFALVERVDGEGKAGWDTSLLVPGAKGPVLEVPRPLTEAPSAEAAALLCERVHCRAIIVSGVDSRRAGLVLGDALSQSETPLRHAHEALSSRERVQVRVDASLKPGQVVLHTRDGKAPESLAALWPDAKVTSAAPPEPGDTWGEERLSVLRAGPADLASLVLAQAPALAAPMTERDALGALMVTPEVARTPTARPSDSELLVLEQQVAALLLGGGTAGVPVELRARWAGTMAALMGLRVHPVTDCAQAKDCWWVTDAEGTTGRLGAGLLVRQGGSPLALEVPSPLREAGTLPVAAELWHEAGATALVFATSSDDAPHPATFGELRTAFQAFHQAVHRALPKEHGQVLTLRGFSGRPSVNADVLVDVGNPVLTPAQRPAELERLLSASGPLGWLGQRVRYNDGAPELTGLNDASPQQVFSRTFGGAKLATLWLSEPLRGAFVGPRLAAEELALTGLTPEESRESPERALLADRLVAPSQPVSAALKEHFAELTASAERYVAQQNVHDLRALSQTKRVGNVSRQVKSGFSAEHGLPFLLVEARQGQQVLRAIYFLQQHPSPLERAELTAGDAGLASAVDVALRHRRPVVLTGEVSREEARR</sequence>
<proteinExistence type="predicted"/>